<accession>A0A448XDT8</accession>
<dbReference type="AlphaFoldDB" id="A0A448XDT8"/>
<name>A0A448XDT8_9PLAT</name>
<sequence length="99" mass="10548">MEHRPGYAASCEAIRLMGGLWPDQSYLSEQATLAVGLRVTLANRVCGTEGPGTDPFRDGFSSFVTLIVLTEVPHVVVMAAVRGTAESTDRNAELAQVLA</sequence>
<evidence type="ECO:0000313" key="2">
    <source>
        <dbReference type="Proteomes" id="UP000784294"/>
    </source>
</evidence>
<evidence type="ECO:0000313" key="1">
    <source>
        <dbReference type="EMBL" id="VEL34485.1"/>
    </source>
</evidence>
<dbReference type="Proteomes" id="UP000784294">
    <property type="component" value="Unassembled WGS sequence"/>
</dbReference>
<proteinExistence type="predicted"/>
<reference evidence="1" key="1">
    <citation type="submission" date="2018-11" db="EMBL/GenBank/DDBJ databases">
        <authorList>
            <consortium name="Pathogen Informatics"/>
        </authorList>
    </citation>
    <scope>NUCLEOTIDE SEQUENCE</scope>
</reference>
<comment type="caution">
    <text evidence="1">The sequence shown here is derived from an EMBL/GenBank/DDBJ whole genome shotgun (WGS) entry which is preliminary data.</text>
</comment>
<protein>
    <submittedName>
        <fullName evidence="1">Uncharacterized protein</fullName>
    </submittedName>
</protein>
<keyword evidence="2" id="KW-1185">Reference proteome</keyword>
<organism evidence="1 2">
    <name type="scientific">Protopolystoma xenopodis</name>
    <dbReference type="NCBI Taxonomy" id="117903"/>
    <lineage>
        <taxon>Eukaryota</taxon>
        <taxon>Metazoa</taxon>
        <taxon>Spiralia</taxon>
        <taxon>Lophotrochozoa</taxon>
        <taxon>Platyhelminthes</taxon>
        <taxon>Monogenea</taxon>
        <taxon>Polyopisthocotylea</taxon>
        <taxon>Polystomatidea</taxon>
        <taxon>Polystomatidae</taxon>
        <taxon>Protopolystoma</taxon>
    </lineage>
</organism>
<dbReference type="EMBL" id="CAAALY010247754">
    <property type="protein sequence ID" value="VEL34485.1"/>
    <property type="molecule type" value="Genomic_DNA"/>
</dbReference>
<gene>
    <name evidence="1" type="ORF">PXEA_LOCUS27925</name>
</gene>